<sequence>MKIDLNGSWELENDKFGKMTVSLPGTLDENKVGDQDVVAKLWHKIFFLR</sequence>
<dbReference type="Proteomes" id="UP000184278">
    <property type="component" value="Unassembled WGS sequence"/>
</dbReference>
<dbReference type="RefSeq" id="WP_167562675.1">
    <property type="nucleotide sequence ID" value="NZ_FQXK01000008.1"/>
</dbReference>
<reference evidence="2" key="1">
    <citation type="submission" date="2016-11" db="EMBL/GenBank/DDBJ databases">
        <authorList>
            <person name="Varghese N."/>
            <person name="Submissions S."/>
        </authorList>
    </citation>
    <scope>NUCLEOTIDE SEQUENCE [LARGE SCALE GENOMIC DNA]</scope>
    <source>
        <strain evidence="2">DSM 3071</strain>
    </source>
</reference>
<dbReference type="EMBL" id="FQXK01000008">
    <property type="protein sequence ID" value="SHH90302.1"/>
    <property type="molecule type" value="Genomic_DNA"/>
</dbReference>
<dbReference type="GeneID" id="89509600"/>
<organism evidence="1 2">
    <name type="scientific">Butyrivibrio fibrisolvens DSM 3071</name>
    <dbReference type="NCBI Taxonomy" id="1121131"/>
    <lineage>
        <taxon>Bacteria</taxon>
        <taxon>Bacillati</taxon>
        <taxon>Bacillota</taxon>
        <taxon>Clostridia</taxon>
        <taxon>Lachnospirales</taxon>
        <taxon>Lachnospiraceae</taxon>
        <taxon>Butyrivibrio</taxon>
    </lineage>
</organism>
<evidence type="ECO:0000313" key="1">
    <source>
        <dbReference type="EMBL" id="SHH90302.1"/>
    </source>
</evidence>
<dbReference type="STRING" id="1121131.SAMN02745229_01140"/>
<evidence type="ECO:0000313" key="2">
    <source>
        <dbReference type="Proteomes" id="UP000184278"/>
    </source>
</evidence>
<keyword evidence="2" id="KW-1185">Reference proteome</keyword>
<dbReference type="AlphaFoldDB" id="A0A1M5WSD8"/>
<protein>
    <submittedName>
        <fullName evidence="1">Uncharacterized protein</fullName>
    </submittedName>
</protein>
<accession>A0A1M5WSD8</accession>
<name>A0A1M5WSD8_BUTFI</name>
<proteinExistence type="predicted"/>
<gene>
    <name evidence="1" type="ORF">SAMN02745229_01140</name>
</gene>